<evidence type="ECO:0000313" key="12">
    <source>
        <dbReference type="Proteomes" id="UP000028999"/>
    </source>
</evidence>
<gene>
    <name evidence="11" type="primary">BnaC08g11150D</name>
    <name evidence="11" type="ORF">GSBRNA2T00000877001</name>
</gene>
<dbReference type="GO" id="GO:0005886">
    <property type="term" value="C:plasma membrane"/>
    <property type="evidence" value="ECO:0007669"/>
    <property type="project" value="UniProtKB-SubCell"/>
</dbReference>
<evidence type="ECO:0000256" key="6">
    <source>
        <dbReference type="ARBA" id="ARBA00022737"/>
    </source>
</evidence>
<name>A0A078F2Y8_BRANA</name>
<dbReference type="InterPro" id="IPR001611">
    <property type="entry name" value="Leu-rich_rpt"/>
</dbReference>
<evidence type="ECO:0000256" key="1">
    <source>
        <dbReference type="ARBA" id="ARBA00004251"/>
    </source>
</evidence>
<keyword evidence="5" id="KW-0812">Transmembrane</keyword>
<dbReference type="AlphaFoldDB" id="A0A078F2Y8"/>
<sequence>MDLNSNYIFVNGTHLVSVDISGNQLEGKFPPSLINCISLEFLNVKSNRIKDTFPSWLADPDRLRSNGFTNNIPQSLANLTNLEALDLSRNKLSACPQCNKESPTYCLLSAQTRLIAFAASENKLGLSI</sequence>
<dbReference type="EMBL" id="LK031990">
    <property type="protein sequence ID" value="CDY08885.1"/>
    <property type="molecule type" value="Genomic_DNA"/>
</dbReference>
<dbReference type="SUPFAM" id="SSF52058">
    <property type="entry name" value="L domain-like"/>
    <property type="match status" value="1"/>
</dbReference>
<evidence type="ECO:0000256" key="5">
    <source>
        <dbReference type="ARBA" id="ARBA00022692"/>
    </source>
</evidence>
<dbReference type="STRING" id="3708.A0A078F2Y8"/>
<comment type="subcellular location">
    <subcellularLocation>
        <location evidence="1">Cell membrane</location>
        <topology evidence="1">Single-pass type I membrane protein</topology>
    </subcellularLocation>
</comment>
<evidence type="ECO:0000256" key="2">
    <source>
        <dbReference type="ARBA" id="ARBA00009592"/>
    </source>
</evidence>
<dbReference type="PaxDb" id="3708-A0A078F2Y8"/>
<keyword evidence="12" id="KW-1185">Reference proteome</keyword>
<dbReference type="Gramene" id="CDY08885">
    <property type="protein sequence ID" value="CDY08885"/>
    <property type="gene ID" value="GSBRNA2T00000877001"/>
</dbReference>
<organism evidence="11 12">
    <name type="scientific">Brassica napus</name>
    <name type="common">Rape</name>
    <dbReference type="NCBI Taxonomy" id="3708"/>
    <lineage>
        <taxon>Eukaryota</taxon>
        <taxon>Viridiplantae</taxon>
        <taxon>Streptophyta</taxon>
        <taxon>Embryophyta</taxon>
        <taxon>Tracheophyta</taxon>
        <taxon>Spermatophyta</taxon>
        <taxon>Magnoliopsida</taxon>
        <taxon>eudicotyledons</taxon>
        <taxon>Gunneridae</taxon>
        <taxon>Pentapetalae</taxon>
        <taxon>rosids</taxon>
        <taxon>malvids</taxon>
        <taxon>Brassicales</taxon>
        <taxon>Brassicaceae</taxon>
        <taxon>Brassiceae</taxon>
        <taxon>Brassica</taxon>
    </lineage>
</organism>
<evidence type="ECO:0000313" key="11">
    <source>
        <dbReference type="EMBL" id="CDY08885.1"/>
    </source>
</evidence>
<dbReference type="Pfam" id="PF13516">
    <property type="entry name" value="LRR_6"/>
    <property type="match status" value="1"/>
</dbReference>
<keyword evidence="9" id="KW-0675">Receptor</keyword>
<proteinExistence type="inferred from homology"/>
<evidence type="ECO:0000256" key="7">
    <source>
        <dbReference type="ARBA" id="ARBA00022989"/>
    </source>
</evidence>
<comment type="similarity">
    <text evidence="2">Belongs to the RLP family.</text>
</comment>
<evidence type="ECO:0000256" key="10">
    <source>
        <dbReference type="ARBA" id="ARBA00023180"/>
    </source>
</evidence>
<dbReference type="Gene3D" id="3.80.10.10">
    <property type="entry name" value="Ribonuclease Inhibitor"/>
    <property type="match status" value="1"/>
</dbReference>
<keyword evidence="8" id="KW-0472">Membrane</keyword>
<dbReference type="InterPro" id="IPR032675">
    <property type="entry name" value="LRR_dom_sf"/>
</dbReference>
<dbReference type="PANTHER" id="PTHR27004:SF454">
    <property type="entry name" value="RECEPTOR-LIKE PROTEIN 30"/>
    <property type="match status" value="1"/>
</dbReference>
<accession>A0A078F2Y8</accession>
<keyword evidence="7" id="KW-1133">Transmembrane helix</keyword>
<evidence type="ECO:0000256" key="8">
    <source>
        <dbReference type="ARBA" id="ARBA00023136"/>
    </source>
</evidence>
<dbReference type="PRINTS" id="PR00019">
    <property type="entry name" value="LEURICHRPT"/>
</dbReference>
<keyword evidence="6" id="KW-0677">Repeat</keyword>
<dbReference type="Proteomes" id="UP000028999">
    <property type="component" value="Unassembled WGS sequence"/>
</dbReference>
<keyword evidence="4" id="KW-0433">Leucine-rich repeat</keyword>
<dbReference type="Pfam" id="PF00560">
    <property type="entry name" value="LRR_1"/>
    <property type="match status" value="2"/>
</dbReference>
<keyword evidence="3" id="KW-1003">Cell membrane</keyword>
<reference evidence="11 12" key="1">
    <citation type="journal article" date="2014" name="Science">
        <title>Plant genetics. Early allopolyploid evolution in the post-Neolithic Brassica napus oilseed genome.</title>
        <authorList>
            <person name="Chalhoub B."/>
            <person name="Denoeud F."/>
            <person name="Liu S."/>
            <person name="Parkin I.A."/>
            <person name="Tang H."/>
            <person name="Wang X."/>
            <person name="Chiquet J."/>
            <person name="Belcram H."/>
            <person name="Tong C."/>
            <person name="Samans B."/>
            <person name="Correa M."/>
            <person name="Da Silva C."/>
            <person name="Just J."/>
            <person name="Falentin C."/>
            <person name="Koh C.S."/>
            <person name="Le Clainche I."/>
            <person name="Bernard M."/>
            <person name="Bento P."/>
            <person name="Noel B."/>
            <person name="Labadie K."/>
            <person name="Alberti A."/>
            <person name="Charles M."/>
            <person name="Arnaud D."/>
            <person name="Guo H."/>
            <person name="Daviaud C."/>
            <person name="Alamery S."/>
            <person name="Jabbari K."/>
            <person name="Zhao M."/>
            <person name="Edger P.P."/>
            <person name="Chelaifa H."/>
            <person name="Tack D."/>
            <person name="Lassalle G."/>
            <person name="Mestiri I."/>
            <person name="Schnel N."/>
            <person name="Le Paslier M.C."/>
            <person name="Fan G."/>
            <person name="Renault V."/>
            <person name="Bayer P.E."/>
            <person name="Golicz A.A."/>
            <person name="Manoli S."/>
            <person name="Lee T.H."/>
            <person name="Thi V.H."/>
            <person name="Chalabi S."/>
            <person name="Hu Q."/>
            <person name="Fan C."/>
            <person name="Tollenaere R."/>
            <person name="Lu Y."/>
            <person name="Battail C."/>
            <person name="Shen J."/>
            <person name="Sidebottom C.H."/>
            <person name="Wang X."/>
            <person name="Canaguier A."/>
            <person name="Chauveau A."/>
            <person name="Berard A."/>
            <person name="Deniot G."/>
            <person name="Guan M."/>
            <person name="Liu Z."/>
            <person name="Sun F."/>
            <person name="Lim Y.P."/>
            <person name="Lyons E."/>
            <person name="Town C.D."/>
            <person name="Bancroft I."/>
            <person name="Wang X."/>
            <person name="Meng J."/>
            <person name="Ma J."/>
            <person name="Pires J.C."/>
            <person name="King G.J."/>
            <person name="Brunel D."/>
            <person name="Delourme R."/>
            <person name="Renard M."/>
            <person name="Aury J.M."/>
            <person name="Adams K.L."/>
            <person name="Batley J."/>
            <person name="Snowdon R.J."/>
            <person name="Tost J."/>
            <person name="Edwards D."/>
            <person name="Zhou Y."/>
            <person name="Hua W."/>
            <person name="Sharpe A.G."/>
            <person name="Paterson A.H."/>
            <person name="Guan C."/>
            <person name="Wincker P."/>
        </authorList>
    </citation>
    <scope>NUCLEOTIDE SEQUENCE [LARGE SCALE GENOMIC DNA]</scope>
    <source>
        <strain evidence="12">cv. Darmor-bzh</strain>
    </source>
</reference>
<evidence type="ECO:0000256" key="9">
    <source>
        <dbReference type="ARBA" id="ARBA00023170"/>
    </source>
</evidence>
<dbReference type="PANTHER" id="PTHR27004">
    <property type="entry name" value="RECEPTOR-LIKE PROTEIN 12 ISOFORM X1"/>
    <property type="match status" value="1"/>
</dbReference>
<evidence type="ECO:0000256" key="3">
    <source>
        <dbReference type="ARBA" id="ARBA00022475"/>
    </source>
</evidence>
<evidence type="ECO:0000256" key="4">
    <source>
        <dbReference type="ARBA" id="ARBA00022614"/>
    </source>
</evidence>
<protein>
    <submittedName>
        <fullName evidence="11">BnaC08g11150D protein</fullName>
    </submittedName>
</protein>
<keyword evidence="10" id="KW-0325">Glycoprotein</keyword>